<proteinExistence type="evidence at transcript level"/>
<gene>
    <name evidence="2" type="primary">SC31</name>
</gene>
<reference evidence="2" key="1">
    <citation type="submission" date="2012-12" db="EMBL/GenBank/DDBJ databases">
        <title>Comprehensive Analysis and Evolutionary Conservation of Alternative Splicing Events of Plant SR Proteins.</title>
        <authorList>
            <person name="Rauch H.B."/>
            <person name="Patrick T.L."/>
            <person name="Lal S.K."/>
        </authorList>
    </citation>
    <scope>NUCLEOTIDE SEQUENCE</scope>
</reference>
<accession>M1H9B0</accession>
<name>M1H9B0_SORBI</name>
<protein>
    <submittedName>
        <fullName evidence="2">Arginine/serine-rich splicing factor SC31 transcript III</fullName>
    </submittedName>
</protein>
<organism evidence="2">
    <name type="scientific">Sorghum bicolor</name>
    <name type="common">Sorghum</name>
    <name type="synonym">Sorghum vulgare</name>
    <dbReference type="NCBI Taxonomy" id="4558"/>
    <lineage>
        <taxon>Eukaryota</taxon>
        <taxon>Viridiplantae</taxon>
        <taxon>Streptophyta</taxon>
        <taxon>Embryophyta</taxon>
        <taxon>Tracheophyta</taxon>
        <taxon>Spermatophyta</taxon>
        <taxon>Magnoliopsida</taxon>
        <taxon>Liliopsida</taxon>
        <taxon>Poales</taxon>
        <taxon>Poaceae</taxon>
        <taxon>PACMAD clade</taxon>
        <taxon>Panicoideae</taxon>
        <taxon>Andropogonodae</taxon>
        <taxon>Andropogoneae</taxon>
        <taxon>Sorghinae</taxon>
        <taxon>Sorghum</taxon>
    </lineage>
</organism>
<feature type="compositionally biased region" description="Low complexity" evidence="1">
    <location>
        <begin position="27"/>
        <end position="46"/>
    </location>
</feature>
<dbReference type="EMBL" id="KC425074">
    <property type="protein sequence ID" value="AGE46125.1"/>
    <property type="molecule type" value="mRNA"/>
</dbReference>
<evidence type="ECO:0000256" key="1">
    <source>
        <dbReference type="SAM" id="MobiDB-lite"/>
    </source>
</evidence>
<evidence type="ECO:0000313" key="2">
    <source>
        <dbReference type="EMBL" id="AGE46125.1"/>
    </source>
</evidence>
<feature type="region of interest" description="Disordered" evidence="1">
    <location>
        <begin position="27"/>
        <end position="71"/>
    </location>
</feature>
<dbReference type="AlphaFoldDB" id="M1H9B0"/>
<sequence>MSHFGRSGPPDIRDTFSLLVLNISFRPTTSTRSSSATARSSTSSSRGTGGPGTRGVSRSCGTSMPTRRRRL</sequence>